<dbReference type="PANTHER" id="PTHR31302">
    <property type="entry name" value="TRANSMEMBRANE PROTEIN WITH METALLOPHOSPHOESTERASE DOMAIN-RELATED"/>
    <property type="match status" value="1"/>
</dbReference>
<accession>A0ABU7UHC0</accession>
<dbReference type="PANTHER" id="PTHR31302:SF0">
    <property type="entry name" value="TRANSMEMBRANE PROTEIN WITH METALLOPHOSPHOESTERASE DOMAIN"/>
    <property type="match status" value="1"/>
</dbReference>
<dbReference type="CDD" id="cd07385">
    <property type="entry name" value="MPP_YkuE_C"/>
    <property type="match status" value="1"/>
</dbReference>
<gene>
    <name evidence="3" type="ORF">SJI18_00530</name>
</gene>
<feature type="transmembrane region" description="Helical" evidence="1">
    <location>
        <begin position="43"/>
        <end position="64"/>
    </location>
</feature>
<evidence type="ECO:0000313" key="4">
    <source>
        <dbReference type="Proteomes" id="UP001498469"/>
    </source>
</evidence>
<reference evidence="3 4" key="1">
    <citation type="submission" date="2023-11" db="EMBL/GenBank/DDBJ databases">
        <title>Draft genome sequence of a psychrophilic Clostridium strain from permafrost water brine.</title>
        <authorList>
            <person name="Shcherbakova V.A."/>
            <person name="Trubitsyn V.E."/>
            <person name="Zakharyuk A.G."/>
        </authorList>
    </citation>
    <scope>NUCLEOTIDE SEQUENCE [LARGE SCALE GENOMIC DNA]</scope>
    <source>
        <strain evidence="3 4">14F</strain>
    </source>
</reference>
<evidence type="ECO:0000313" key="3">
    <source>
        <dbReference type="EMBL" id="MEF2110790.1"/>
    </source>
</evidence>
<feature type="domain" description="Calcineurin-like phosphoesterase" evidence="2">
    <location>
        <begin position="161"/>
        <end position="329"/>
    </location>
</feature>
<feature type="transmembrane region" description="Helical" evidence="1">
    <location>
        <begin position="76"/>
        <end position="96"/>
    </location>
</feature>
<organism evidence="3 4">
    <name type="scientific">Clostridium frigoriphilum</name>
    <dbReference type="NCBI Taxonomy" id="443253"/>
    <lineage>
        <taxon>Bacteria</taxon>
        <taxon>Bacillati</taxon>
        <taxon>Bacillota</taxon>
        <taxon>Clostridia</taxon>
        <taxon>Eubacteriales</taxon>
        <taxon>Clostridiaceae</taxon>
        <taxon>Clostridium</taxon>
    </lineage>
</organism>
<keyword evidence="1" id="KW-0812">Transmembrane</keyword>
<proteinExistence type="predicted"/>
<feature type="transmembrane region" description="Helical" evidence="1">
    <location>
        <begin position="6"/>
        <end position="23"/>
    </location>
</feature>
<keyword evidence="1" id="KW-0472">Membrane</keyword>
<feature type="transmembrane region" description="Helical" evidence="1">
    <location>
        <begin position="116"/>
        <end position="137"/>
    </location>
</feature>
<keyword evidence="4" id="KW-1185">Reference proteome</keyword>
<dbReference type="Proteomes" id="UP001498469">
    <property type="component" value="Unassembled WGS sequence"/>
</dbReference>
<comment type="caution">
    <text evidence="3">The sequence shown here is derived from an EMBL/GenBank/DDBJ whole genome shotgun (WGS) entry which is preliminary data.</text>
</comment>
<evidence type="ECO:0000259" key="2">
    <source>
        <dbReference type="Pfam" id="PF00149"/>
    </source>
</evidence>
<dbReference type="InterPro" id="IPR004843">
    <property type="entry name" value="Calcineurin-like_PHP"/>
</dbReference>
<name>A0ABU7UHC0_9CLOT</name>
<dbReference type="EMBL" id="JAZHFS010000001">
    <property type="protein sequence ID" value="MEF2110790.1"/>
    <property type="molecule type" value="Genomic_DNA"/>
</dbReference>
<dbReference type="RefSeq" id="WP_216247330.1">
    <property type="nucleotide sequence ID" value="NZ_JAZHFS010000001.1"/>
</dbReference>
<dbReference type="Pfam" id="PF00149">
    <property type="entry name" value="Metallophos"/>
    <property type="match status" value="1"/>
</dbReference>
<keyword evidence="1" id="KW-1133">Transmembrane helix</keyword>
<dbReference type="InterPro" id="IPR051158">
    <property type="entry name" value="Metallophosphoesterase_sf"/>
</dbReference>
<sequence length="391" mass="44133">MNKLMLLVVALFFFLYGGINYYIGLRGWQNLGSHISFLNNKVYWIVIALIASAYIISMILSSYIPSVVLNTLNIVGSYWMGIMFYLILVLPTIDLIRFLNSKISFIPRNINEAANFSLVVSLVVVVFLTSLMAYGTWSARSPKVTKYDLNVNKTSSDLKTLKIIMVSDIHLGLVVDNKRLTVMVNKINELNPDIVLIPGDIIDSSLEPFVKQNMSNNFKRLKSKYGVYACLGNHDEMGSSVEDIVKTFKASGINVLRDKAILINNSFYVIGRDDISQESQTKIKRKDLSDIIKDLDKSRPLILMDHQPRDFADTQKNGIDLQVSGHTHRGQLFPANLITNSIFEIDYGYLQKNNSNFIVSSGYGTWGPPIRIGSRSEIVEINIDFTKDIHK</sequence>
<evidence type="ECO:0000256" key="1">
    <source>
        <dbReference type="SAM" id="Phobius"/>
    </source>
</evidence>
<protein>
    <submittedName>
        <fullName evidence="3">Metallophosphoesterase</fullName>
    </submittedName>
</protein>